<comment type="caution">
    <text evidence="1">The sequence shown here is derived from an EMBL/GenBank/DDBJ whole genome shotgun (WGS) entry which is preliminary data.</text>
</comment>
<evidence type="ECO:0000313" key="2">
    <source>
        <dbReference type="Proteomes" id="UP000791440"/>
    </source>
</evidence>
<proteinExistence type="predicted"/>
<keyword evidence="2" id="KW-1185">Reference proteome</keyword>
<sequence>YKGDSSEVTNEVTPVTEDKPVARQRNFKFQPDLNNKADIERFRTSIDDISCDKRVTKKLLGDEVEINSASSLKLSFLGIFIWISTFYC</sequence>
<dbReference type="EMBL" id="JH669142">
    <property type="protein sequence ID" value="KAG6464314.1"/>
    <property type="molecule type" value="Genomic_DNA"/>
</dbReference>
<reference evidence="1" key="1">
    <citation type="journal article" date="2016" name="Insect Biochem. Mol. Biol.">
        <title>Multifaceted biological insights from a draft genome sequence of the tobacco hornworm moth, Manduca sexta.</title>
        <authorList>
            <person name="Kanost M.R."/>
            <person name="Arrese E.L."/>
            <person name="Cao X."/>
            <person name="Chen Y.R."/>
            <person name="Chellapilla S."/>
            <person name="Goldsmith M.R."/>
            <person name="Grosse-Wilde E."/>
            <person name="Heckel D.G."/>
            <person name="Herndon N."/>
            <person name="Jiang H."/>
            <person name="Papanicolaou A."/>
            <person name="Qu J."/>
            <person name="Soulages J.L."/>
            <person name="Vogel H."/>
            <person name="Walters J."/>
            <person name="Waterhouse R.M."/>
            <person name="Ahn S.J."/>
            <person name="Almeida F.C."/>
            <person name="An C."/>
            <person name="Aqrawi P."/>
            <person name="Bretschneider A."/>
            <person name="Bryant W.B."/>
            <person name="Bucks S."/>
            <person name="Chao H."/>
            <person name="Chevignon G."/>
            <person name="Christen J.M."/>
            <person name="Clarke D.F."/>
            <person name="Dittmer N.T."/>
            <person name="Ferguson L.C.F."/>
            <person name="Garavelou S."/>
            <person name="Gordon K.H.J."/>
            <person name="Gunaratna R.T."/>
            <person name="Han Y."/>
            <person name="Hauser F."/>
            <person name="He Y."/>
            <person name="Heidel-Fischer H."/>
            <person name="Hirsh A."/>
            <person name="Hu Y."/>
            <person name="Jiang H."/>
            <person name="Kalra D."/>
            <person name="Klinner C."/>
            <person name="Konig C."/>
            <person name="Kovar C."/>
            <person name="Kroll A.R."/>
            <person name="Kuwar S.S."/>
            <person name="Lee S.L."/>
            <person name="Lehman R."/>
            <person name="Li K."/>
            <person name="Li Z."/>
            <person name="Liang H."/>
            <person name="Lovelace S."/>
            <person name="Lu Z."/>
            <person name="Mansfield J.H."/>
            <person name="McCulloch K.J."/>
            <person name="Mathew T."/>
            <person name="Morton B."/>
            <person name="Muzny D.M."/>
            <person name="Neunemann D."/>
            <person name="Ongeri F."/>
            <person name="Pauchet Y."/>
            <person name="Pu L.L."/>
            <person name="Pyrousis I."/>
            <person name="Rao X.J."/>
            <person name="Redding A."/>
            <person name="Roesel C."/>
            <person name="Sanchez-Gracia A."/>
            <person name="Schaack S."/>
            <person name="Shukla A."/>
            <person name="Tetreau G."/>
            <person name="Wang Y."/>
            <person name="Xiong G.H."/>
            <person name="Traut W."/>
            <person name="Walsh T.K."/>
            <person name="Worley K.C."/>
            <person name="Wu D."/>
            <person name="Wu W."/>
            <person name="Wu Y.Q."/>
            <person name="Zhang X."/>
            <person name="Zou Z."/>
            <person name="Zucker H."/>
            <person name="Briscoe A.D."/>
            <person name="Burmester T."/>
            <person name="Clem R.J."/>
            <person name="Feyereisen R."/>
            <person name="Grimmelikhuijzen C.J.P."/>
            <person name="Hamodrakas S.J."/>
            <person name="Hansson B.S."/>
            <person name="Huguet E."/>
            <person name="Jermiin L.S."/>
            <person name="Lan Q."/>
            <person name="Lehman H.K."/>
            <person name="Lorenzen M."/>
            <person name="Merzendorfer H."/>
            <person name="Michalopoulos I."/>
            <person name="Morton D.B."/>
            <person name="Muthukrishnan S."/>
            <person name="Oakeshott J.G."/>
            <person name="Palmer W."/>
            <person name="Park Y."/>
            <person name="Passarelli A.L."/>
            <person name="Rozas J."/>
            <person name="Schwartz L.M."/>
            <person name="Smith W."/>
            <person name="Southgate A."/>
            <person name="Vilcinskas A."/>
            <person name="Vogt R."/>
            <person name="Wang P."/>
            <person name="Werren J."/>
            <person name="Yu X.Q."/>
            <person name="Zhou J.J."/>
            <person name="Brown S.J."/>
            <person name="Scherer S.E."/>
            <person name="Richards S."/>
            <person name="Blissard G.W."/>
        </authorList>
    </citation>
    <scope>NUCLEOTIDE SEQUENCE</scope>
</reference>
<organism evidence="1 2">
    <name type="scientific">Manduca sexta</name>
    <name type="common">Tobacco hawkmoth</name>
    <name type="synonym">Tobacco hornworm</name>
    <dbReference type="NCBI Taxonomy" id="7130"/>
    <lineage>
        <taxon>Eukaryota</taxon>
        <taxon>Metazoa</taxon>
        <taxon>Ecdysozoa</taxon>
        <taxon>Arthropoda</taxon>
        <taxon>Hexapoda</taxon>
        <taxon>Insecta</taxon>
        <taxon>Pterygota</taxon>
        <taxon>Neoptera</taxon>
        <taxon>Endopterygota</taxon>
        <taxon>Lepidoptera</taxon>
        <taxon>Glossata</taxon>
        <taxon>Ditrysia</taxon>
        <taxon>Bombycoidea</taxon>
        <taxon>Sphingidae</taxon>
        <taxon>Sphinginae</taxon>
        <taxon>Sphingini</taxon>
        <taxon>Manduca</taxon>
    </lineage>
</organism>
<protein>
    <submittedName>
        <fullName evidence="1">Uncharacterized protein</fullName>
    </submittedName>
</protein>
<gene>
    <name evidence="1" type="ORF">O3G_MSEX014433</name>
</gene>
<feature type="non-terminal residue" evidence="1">
    <location>
        <position position="1"/>
    </location>
</feature>
<accession>A0A922CZC6</accession>
<reference evidence="1" key="2">
    <citation type="submission" date="2020-12" db="EMBL/GenBank/DDBJ databases">
        <authorList>
            <person name="Kanost M."/>
        </authorList>
    </citation>
    <scope>NUCLEOTIDE SEQUENCE</scope>
</reference>
<dbReference type="AlphaFoldDB" id="A0A922CZC6"/>
<name>A0A922CZC6_MANSE</name>
<evidence type="ECO:0000313" key="1">
    <source>
        <dbReference type="EMBL" id="KAG6464314.1"/>
    </source>
</evidence>
<dbReference type="Proteomes" id="UP000791440">
    <property type="component" value="Unassembled WGS sequence"/>
</dbReference>